<proteinExistence type="predicted"/>
<keyword evidence="1" id="KW-0472">Membrane</keyword>
<dbReference type="RefSeq" id="WP_338363231.1">
    <property type="nucleotide sequence ID" value="NZ_CAWVOK010000001.1"/>
</dbReference>
<feature type="transmembrane region" description="Helical" evidence="1">
    <location>
        <begin position="7"/>
        <end position="25"/>
    </location>
</feature>
<accession>A0ABP0ERG0</accession>
<keyword evidence="3" id="KW-1185">Reference proteome</keyword>
<organism evidence="2 3">
    <name type="scientific">Candidatus Xenohaliotis californiensis</name>
    <dbReference type="NCBI Taxonomy" id="84677"/>
    <lineage>
        <taxon>Bacteria</taxon>
        <taxon>Pseudomonadati</taxon>
        <taxon>Pseudomonadota</taxon>
        <taxon>Alphaproteobacteria</taxon>
        <taxon>Rickettsiales</taxon>
        <taxon>Anaplasmataceae</taxon>
        <taxon>Candidatus Xenohaliotis</taxon>
    </lineage>
</organism>
<evidence type="ECO:0000313" key="2">
    <source>
        <dbReference type="EMBL" id="CAK8162280.1"/>
    </source>
</evidence>
<keyword evidence="1" id="KW-1133">Transmembrane helix</keyword>
<name>A0ABP0ERG0_9RICK</name>
<feature type="transmembrane region" description="Helical" evidence="1">
    <location>
        <begin position="89"/>
        <end position="116"/>
    </location>
</feature>
<sequence length="148" mass="17220">MLNYKSLLIFNLFSHCIVNSLAITYNSKSTFDSYVIYDIGNPILLIFFAALGATLGQIFNILSGYYLTIIRNNNHFNKFQIITFEKNNYFYCSLFLCLMLIGWIGSLIVFISPYFIKMRIKIFIFSVVLGNVLSYIIRWQKIKAALIF</sequence>
<dbReference type="Proteomes" id="UP001314181">
    <property type="component" value="Unassembled WGS sequence"/>
</dbReference>
<gene>
    <name evidence="2" type="ORF">CAXC1_100009</name>
</gene>
<feature type="transmembrane region" description="Helical" evidence="1">
    <location>
        <begin position="122"/>
        <end position="139"/>
    </location>
</feature>
<evidence type="ECO:0000313" key="3">
    <source>
        <dbReference type="Proteomes" id="UP001314181"/>
    </source>
</evidence>
<feature type="transmembrane region" description="Helical" evidence="1">
    <location>
        <begin position="45"/>
        <end position="68"/>
    </location>
</feature>
<reference evidence="2 3" key="1">
    <citation type="submission" date="2024-01" db="EMBL/GenBank/DDBJ databases">
        <authorList>
            <person name="Kunselman E."/>
        </authorList>
    </citation>
    <scope>NUCLEOTIDE SEQUENCE [LARGE SCALE GENOMIC DNA]</scope>
    <source>
        <strain evidence="2">2 abalone samples</strain>
    </source>
</reference>
<protein>
    <submittedName>
        <fullName evidence="2">DedA family protein</fullName>
    </submittedName>
</protein>
<dbReference type="EMBL" id="CAWVOK010000001">
    <property type="protein sequence ID" value="CAK8162280.1"/>
    <property type="molecule type" value="Genomic_DNA"/>
</dbReference>
<evidence type="ECO:0000256" key="1">
    <source>
        <dbReference type="SAM" id="Phobius"/>
    </source>
</evidence>
<comment type="caution">
    <text evidence="2">The sequence shown here is derived from an EMBL/GenBank/DDBJ whole genome shotgun (WGS) entry which is preliminary data.</text>
</comment>
<keyword evidence="1" id="KW-0812">Transmembrane</keyword>